<dbReference type="InterPro" id="IPR008984">
    <property type="entry name" value="SMAD_FHA_dom_sf"/>
</dbReference>
<evidence type="ECO:0000313" key="3">
    <source>
        <dbReference type="Proteomes" id="UP000676194"/>
    </source>
</evidence>
<dbReference type="Proteomes" id="UP000676194">
    <property type="component" value="Chromosome"/>
</dbReference>
<dbReference type="SUPFAM" id="SSF49879">
    <property type="entry name" value="SMAD/FHA domain"/>
    <property type="match status" value="1"/>
</dbReference>
<reference evidence="2" key="1">
    <citation type="submission" date="2021-05" db="EMBL/GenBank/DDBJ databases">
        <title>Complete genome sequence of the cellulolytic planctomycete Telmatocola sphagniphila SP2T and characterization of the first cellulase from planctomycetes.</title>
        <authorList>
            <person name="Rakitin A.L."/>
            <person name="Beletsky A.V."/>
            <person name="Naumoff D.G."/>
            <person name="Kulichevskaya I.S."/>
            <person name="Mardanov A.V."/>
            <person name="Ravin N.V."/>
            <person name="Dedysh S.N."/>
        </authorList>
    </citation>
    <scope>NUCLEOTIDE SEQUENCE</scope>
    <source>
        <strain evidence="2">SP2T</strain>
    </source>
</reference>
<accession>A0A8E6BBQ7</accession>
<gene>
    <name evidence="2" type="ORF">KIH39_02190</name>
</gene>
<proteinExistence type="predicted"/>
<organism evidence="2 3">
    <name type="scientific">Telmatocola sphagniphila</name>
    <dbReference type="NCBI Taxonomy" id="1123043"/>
    <lineage>
        <taxon>Bacteria</taxon>
        <taxon>Pseudomonadati</taxon>
        <taxon>Planctomycetota</taxon>
        <taxon>Planctomycetia</taxon>
        <taxon>Gemmatales</taxon>
        <taxon>Gemmataceae</taxon>
    </lineage>
</organism>
<dbReference type="PANTHER" id="PTHR23308">
    <property type="entry name" value="NUCLEAR INHIBITOR OF PROTEIN PHOSPHATASE-1"/>
    <property type="match status" value="1"/>
</dbReference>
<dbReference type="EMBL" id="CP074694">
    <property type="protein sequence ID" value="QVL34821.1"/>
    <property type="molecule type" value="Genomic_DNA"/>
</dbReference>
<dbReference type="InterPro" id="IPR000253">
    <property type="entry name" value="FHA_dom"/>
</dbReference>
<keyword evidence="3" id="KW-1185">Reference proteome</keyword>
<evidence type="ECO:0000313" key="2">
    <source>
        <dbReference type="EMBL" id="QVL34821.1"/>
    </source>
</evidence>
<dbReference type="Gene3D" id="2.60.200.20">
    <property type="match status" value="1"/>
</dbReference>
<dbReference type="PROSITE" id="PS50006">
    <property type="entry name" value="FHA_DOMAIN"/>
    <property type="match status" value="1"/>
</dbReference>
<evidence type="ECO:0000259" key="1">
    <source>
        <dbReference type="PROSITE" id="PS50006"/>
    </source>
</evidence>
<dbReference type="CDD" id="cd00060">
    <property type="entry name" value="FHA"/>
    <property type="match status" value="1"/>
</dbReference>
<dbReference type="InterPro" id="IPR050923">
    <property type="entry name" value="Cell_Proc_Reg/RNA_Proc"/>
</dbReference>
<dbReference type="Pfam" id="PF00498">
    <property type="entry name" value="FHA"/>
    <property type="match status" value="1"/>
</dbReference>
<name>A0A8E6BBQ7_9BACT</name>
<dbReference type="KEGG" id="tsph:KIH39_02190"/>
<protein>
    <submittedName>
        <fullName evidence="2">FHA domain-containing protein</fullName>
    </submittedName>
</protein>
<feature type="domain" description="FHA" evidence="1">
    <location>
        <begin position="32"/>
        <end position="81"/>
    </location>
</feature>
<dbReference type="SMART" id="SM00240">
    <property type="entry name" value="FHA"/>
    <property type="match status" value="1"/>
</dbReference>
<sequence>MEKEEKSSTRVTFHVLEGVDKGRVYRDLNIPVSIGREEGNSLRLNDERVSRFHAKVQHEDGDVIITDLESTNGTRVNGMPVQIRRLRPGDQVGIGRSTLLFGTLEEIANRKVAKDSPVDVPEGKTISGSVSKEDMDFDLNIRGTSPGSDIEGFAWASTEEEMPPLPQKLAASQAARLAEIFDFLHKGLSLAADNIEANDEGTEVTLGFSEWQMIQAVQMFLARYMRAVADPNQQFE</sequence>
<dbReference type="AlphaFoldDB" id="A0A8E6BBQ7"/>